<protein>
    <submittedName>
        <fullName evidence="1">Uncharacterized protein</fullName>
    </submittedName>
</protein>
<accession>A0A4Z2E9B2</accession>
<name>A0A4Z2E9B2_9TELE</name>
<evidence type="ECO:0000313" key="2">
    <source>
        <dbReference type="Proteomes" id="UP000314294"/>
    </source>
</evidence>
<sequence>MPCRDALSGRTHPEVEAVEGGVEVALSSQAVHLEGHLDQEETQEDELGERPAVSQAGWSWCTMATHSVFRPTRPSTVQ</sequence>
<comment type="caution">
    <text evidence="1">The sequence shown here is derived from an EMBL/GenBank/DDBJ whole genome shotgun (WGS) entry which is preliminary data.</text>
</comment>
<proteinExistence type="predicted"/>
<keyword evidence="2" id="KW-1185">Reference proteome</keyword>
<evidence type="ECO:0000313" key="1">
    <source>
        <dbReference type="EMBL" id="TNN25114.1"/>
    </source>
</evidence>
<organism evidence="1 2">
    <name type="scientific">Liparis tanakae</name>
    <name type="common">Tanaka's snailfish</name>
    <dbReference type="NCBI Taxonomy" id="230148"/>
    <lineage>
        <taxon>Eukaryota</taxon>
        <taxon>Metazoa</taxon>
        <taxon>Chordata</taxon>
        <taxon>Craniata</taxon>
        <taxon>Vertebrata</taxon>
        <taxon>Euteleostomi</taxon>
        <taxon>Actinopterygii</taxon>
        <taxon>Neopterygii</taxon>
        <taxon>Teleostei</taxon>
        <taxon>Neoteleostei</taxon>
        <taxon>Acanthomorphata</taxon>
        <taxon>Eupercaria</taxon>
        <taxon>Perciformes</taxon>
        <taxon>Cottioidei</taxon>
        <taxon>Cottales</taxon>
        <taxon>Liparidae</taxon>
        <taxon>Liparis</taxon>
    </lineage>
</organism>
<gene>
    <name evidence="1" type="ORF">EYF80_064758</name>
</gene>
<reference evidence="1 2" key="1">
    <citation type="submission" date="2019-03" db="EMBL/GenBank/DDBJ databases">
        <title>First draft genome of Liparis tanakae, snailfish: a comprehensive survey of snailfish specific genes.</title>
        <authorList>
            <person name="Kim W."/>
            <person name="Song I."/>
            <person name="Jeong J.-H."/>
            <person name="Kim D."/>
            <person name="Kim S."/>
            <person name="Ryu S."/>
            <person name="Song J.Y."/>
            <person name="Lee S.K."/>
        </authorList>
    </citation>
    <scope>NUCLEOTIDE SEQUENCE [LARGE SCALE GENOMIC DNA]</scope>
    <source>
        <tissue evidence="1">Muscle</tissue>
    </source>
</reference>
<dbReference type="AlphaFoldDB" id="A0A4Z2E9B2"/>
<dbReference type="Proteomes" id="UP000314294">
    <property type="component" value="Unassembled WGS sequence"/>
</dbReference>
<dbReference type="EMBL" id="SRLO01013383">
    <property type="protein sequence ID" value="TNN25114.1"/>
    <property type="molecule type" value="Genomic_DNA"/>
</dbReference>